<proteinExistence type="predicted"/>
<gene>
    <name evidence="2" type="ORF">T440DRAFT_282044</name>
</gene>
<name>A0A6A7APH5_9PLEO</name>
<accession>A0A6A7APH5</accession>
<evidence type="ECO:0000313" key="2">
    <source>
        <dbReference type="EMBL" id="KAF2845180.1"/>
    </source>
</evidence>
<dbReference type="PROSITE" id="PS51257">
    <property type="entry name" value="PROKAR_LIPOPROTEIN"/>
    <property type="match status" value="1"/>
</dbReference>
<evidence type="ECO:0000313" key="3">
    <source>
        <dbReference type="Proteomes" id="UP000799423"/>
    </source>
</evidence>
<evidence type="ECO:0000256" key="1">
    <source>
        <dbReference type="SAM" id="MobiDB-lite"/>
    </source>
</evidence>
<feature type="region of interest" description="Disordered" evidence="1">
    <location>
        <begin position="29"/>
        <end position="53"/>
    </location>
</feature>
<protein>
    <submittedName>
        <fullName evidence="2">Uncharacterized protein</fullName>
    </submittedName>
</protein>
<dbReference type="EMBL" id="MU006352">
    <property type="protein sequence ID" value="KAF2845180.1"/>
    <property type="molecule type" value="Genomic_DNA"/>
</dbReference>
<dbReference type="AlphaFoldDB" id="A0A6A7APH5"/>
<feature type="compositionally biased region" description="Basic and acidic residues" evidence="1">
    <location>
        <begin position="30"/>
        <end position="44"/>
    </location>
</feature>
<keyword evidence="3" id="KW-1185">Reference proteome</keyword>
<organism evidence="2 3">
    <name type="scientific">Plenodomus tracheiphilus IPT5</name>
    <dbReference type="NCBI Taxonomy" id="1408161"/>
    <lineage>
        <taxon>Eukaryota</taxon>
        <taxon>Fungi</taxon>
        <taxon>Dikarya</taxon>
        <taxon>Ascomycota</taxon>
        <taxon>Pezizomycotina</taxon>
        <taxon>Dothideomycetes</taxon>
        <taxon>Pleosporomycetidae</taxon>
        <taxon>Pleosporales</taxon>
        <taxon>Pleosporineae</taxon>
        <taxon>Leptosphaeriaceae</taxon>
        <taxon>Plenodomus</taxon>
    </lineage>
</organism>
<dbReference type="Proteomes" id="UP000799423">
    <property type="component" value="Unassembled WGS sequence"/>
</dbReference>
<reference evidence="2" key="1">
    <citation type="submission" date="2020-01" db="EMBL/GenBank/DDBJ databases">
        <authorList>
            <consortium name="DOE Joint Genome Institute"/>
            <person name="Haridas S."/>
            <person name="Albert R."/>
            <person name="Binder M."/>
            <person name="Bloem J."/>
            <person name="Labutti K."/>
            <person name="Salamov A."/>
            <person name="Andreopoulos B."/>
            <person name="Baker S.E."/>
            <person name="Barry K."/>
            <person name="Bills G."/>
            <person name="Bluhm B.H."/>
            <person name="Cannon C."/>
            <person name="Castanera R."/>
            <person name="Culley D.E."/>
            <person name="Daum C."/>
            <person name="Ezra D."/>
            <person name="Gonzalez J.B."/>
            <person name="Henrissat B."/>
            <person name="Kuo A."/>
            <person name="Liang C."/>
            <person name="Lipzen A."/>
            <person name="Lutzoni F."/>
            <person name="Magnuson J."/>
            <person name="Mondo S."/>
            <person name="Nolan M."/>
            <person name="Ohm R."/>
            <person name="Pangilinan J."/>
            <person name="Park H.-J."/>
            <person name="Ramirez L."/>
            <person name="Alfaro M."/>
            <person name="Sun H."/>
            <person name="Tritt A."/>
            <person name="Yoshinaga Y."/>
            <person name="Zwiers L.-H."/>
            <person name="Turgeon B.G."/>
            <person name="Goodwin S.B."/>
            <person name="Spatafora J.W."/>
            <person name="Crous P.W."/>
            <person name="Grigoriev I.V."/>
        </authorList>
    </citation>
    <scope>NUCLEOTIDE SEQUENCE</scope>
    <source>
        <strain evidence="2">IPT5</strain>
    </source>
</reference>
<sequence>MSSRTRSSPAAHAAAVGCTTDLAHAATDSVNHRQDHDLRPRLADDSGVVSPHPRGTCIRMHNVRLATVEPTWTLLRTLIGSGGIVCIGDCTCVLIVVGALVGC</sequence>